<feature type="signal peptide" evidence="1">
    <location>
        <begin position="1"/>
        <end position="22"/>
    </location>
</feature>
<dbReference type="Pfam" id="PF16167">
    <property type="entry name" value="DUF4871"/>
    <property type="match status" value="1"/>
</dbReference>
<gene>
    <name evidence="2" type="ORF">ACFO3D_14180</name>
</gene>
<dbReference type="InterPro" id="IPR032366">
    <property type="entry name" value="DUF4871"/>
</dbReference>
<evidence type="ECO:0000313" key="3">
    <source>
        <dbReference type="Proteomes" id="UP001595989"/>
    </source>
</evidence>
<proteinExistence type="predicted"/>
<dbReference type="RefSeq" id="WP_390297279.1">
    <property type="nucleotide sequence ID" value="NZ_JBHSFU010000007.1"/>
</dbReference>
<evidence type="ECO:0000256" key="1">
    <source>
        <dbReference type="SAM" id="SignalP"/>
    </source>
</evidence>
<accession>A0ABV9DLW7</accession>
<protein>
    <submittedName>
        <fullName evidence="2">DUF4871 domain-containing protein</fullName>
    </submittedName>
</protein>
<keyword evidence="3" id="KW-1185">Reference proteome</keyword>
<reference evidence="3" key="1">
    <citation type="journal article" date="2019" name="Int. J. Syst. Evol. Microbiol.">
        <title>The Global Catalogue of Microorganisms (GCM) 10K type strain sequencing project: providing services to taxonomists for standard genome sequencing and annotation.</title>
        <authorList>
            <consortium name="The Broad Institute Genomics Platform"/>
            <consortium name="The Broad Institute Genome Sequencing Center for Infectious Disease"/>
            <person name="Wu L."/>
            <person name="Ma J."/>
        </authorList>
    </citation>
    <scope>NUCLEOTIDE SEQUENCE [LARGE SCALE GENOMIC DNA]</scope>
    <source>
        <strain evidence="3">CGMCC 4.7426</strain>
    </source>
</reference>
<sequence>MKRKISILVSLIFLVINVGCTAQEESETWEVSSTFKINVSFNDGTDGEYLLIGEEEKVGFLVGSGEKGEAVASPIKANKGSKYMWHFWGDEENISGDFKVVGTNEKGEEHPVLLTGTNEKVWKYPDISVSPNNGADSHIPSGMVFPTSGLWKLEVYFDEKLFGEIVINVEKS</sequence>
<evidence type="ECO:0000313" key="2">
    <source>
        <dbReference type="EMBL" id="MFC4559344.1"/>
    </source>
</evidence>
<name>A0ABV9DLW7_9BACI</name>
<dbReference type="Proteomes" id="UP001595989">
    <property type="component" value="Unassembled WGS sequence"/>
</dbReference>
<dbReference type="EMBL" id="JBHSFU010000007">
    <property type="protein sequence ID" value="MFC4559344.1"/>
    <property type="molecule type" value="Genomic_DNA"/>
</dbReference>
<feature type="chain" id="PRO_5046910397" evidence="1">
    <location>
        <begin position="23"/>
        <end position="172"/>
    </location>
</feature>
<organism evidence="2 3">
    <name type="scientific">Virgibacillus kekensis</name>
    <dbReference type="NCBI Taxonomy" id="202261"/>
    <lineage>
        <taxon>Bacteria</taxon>
        <taxon>Bacillati</taxon>
        <taxon>Bacillota</taxon>
        <taxon>Bacilli</taxon>
        <taxon>Bacillales</taxon>
        <taxon>Bacillaceae</taxon>
        <taxon>Virgibacillus</taxon>
    </lineage>
</organism>
<comment type="caution">
    <text evidence="2">The sequence shown here is derived from an EMBL/GenBank/DDBJ whole genome shotgun (WGS) entry which is preliminary data.</text>
</comment>
<keyword evidence="1" id="KW-0732">Signal</keyword>
<dbReference type="Gene3D" id="2.60.40.3830">
    <property type="match status" value="1"/>
</dbReference>